<dbReference type="GeneID" id="17290483"/>
<dbReference type="KEGG" id="gtt:GUITHDRAFT_120076"/>
<dbReference type="HOGENOM" id="CLU_809991_0_0_1"/>
<dbReference type="AlphaFoldDB" id="L1IBY0"/>
<evidence type="ECO:0000313" key="3">
    <source>
        <dbReference type="EnsemblProtists" id="EKX33746"/>
    </source>
</evidence>
<reference evidence="3" key="3">
    <citation type="submission" date="2015-06" db="UniProtKB">
        <authorList>
            <consortium name="EnsemblProtists"/>
        </authorList>
    </citation>
    <scope>IDENTIFICATION</scope>
</reference>
<evidence type="ECO:0000313" key="4">
    <source>
        <dbReference type="Proteomes" id="UP000011087"/>
    </source>
</evidence>
<keyword evidence="1" id="KW-0812">Transmembrane</keyword>
<reference evidence="4" key="2">
    <citation type="submission" date="2012-11" db="EMBL/GenBank/DDBJ databases">
        <authorList>
            <person name="Kuo A."/>
            <person name="Curtis B.A."/>
            <person name="Tanifuji G."/>
            <person name="Burki F."/>
            <person name="Gruber A."/>
            <person name="Irimia M."/>
            <person name="Maruyama S."/>
            <person name="Arias M.C."/>
            <person name="Ball S.G."/>
            <person name="Gile G.H."/>
            <person name="Hirakawa Y."/>
            <person name="Hopkins J.F."/>
            <person name="Rensing S.A."/>
            <person name="Schmutz J."/>
            <person name="Symeonidi A."/>
            <person name="Elias M."/>
            <person name="Eveleigh R.J."/>
            <person name="Herman E.K."/>
            <person name="Klute M.J."/>
            <person name="Nakayama T."/>
            <person name="Obornik M."/>
            <person name="Reyes-Prieto A."/>
            <person name="Armbrust E.V."/>
            <person name="Aves S.J."/>
            <person name="Beiko R.G."/>
            <person name="Coutinho P."/>
            <person name="Dacks J.B."/>
            <person name="Durnford D.G."/>
            <person name="Fast N.M."/>
            <person name="Green B.R."/>
            <person name="Grisdale C."/>
            <person name="Hempe F."/>
            <person name="Henrissat B."/>
            <person name="Hoppner M.P."/>
            <person name="Ishida K.-I."/>
            <person name="Kim E."/>
            <person name="Koreny L."/>
            <person name="Kroth P.G."/>
            <person name="Liu Y."/>
            <person name="Malik S.-B."/>
            <person name="Maier U.G."/>
            <person name="McRose D."/>
            <person name="Mock T."/>
            <person name="Neilson J.A."/>
            <person name="Onodera N.T."/>
            <person name="Poole A.M."/>
            <person name="Pritham E.J."/>
            <person name="Richards T.A."/>
            <person name="Rocap G."/>
            <person name="Roy S.W."/>
            <person name="Sarai C."/>
            <person name="Schaack S."/>
            <person name="Shirato S."/>
            <person name="Slamovits C.H."/>
            <person name="Spencer D.F."/>
            <person name="Suzuki S."/>
            <person name="Worden A.Z."/>
            <person name="Zauner S."/>
            <person name="Barry K."/>
            <person name="Bell C."/>
            <person name="Bharti A.K."/>
            <person name="Crow J.A."/>
            <person name="Grimwood J."/>
            <person name="Kramer R."/>
            <person name="Lindquist E."/>
            <person name="Lucas S."/>
            <person name="Salamov A."/>
            <person name="McFadden G.I."/>
            <person name="Lane C.E."/>
            <person name="Keeling P.J."/>
            <person name="Gray M.W."/>
            <person name="Grigoriev I.V."/>
            <person name="Archibald J.M."/>
        </authorList>
    </citation>
    <scope>NUCLEOTIDE SEQUENCE</scope>
    <source>
        <strain evidence="4">CCMP2712</strain>
    </source>
</reference>
<dbReference type="EnsemblProtists" id="EKX33746">
    <property type="protein sequence ID" value="EKX33746"/>
    <property type="gene ID" value="GUITHDRAFT_120076"/>
</dbReference>
<evidence type="ECO:0000256" key="1">
    <source>
        <dbReference type="SAM" id="Phobius"/>
    </source>
</evidence>
<protein>
    <submittedName>
        <fullName evidence="2 3">Uncharacterized protein</fullName>
    </submittedName>
</protein>
<evidence type="ECO:0000313" key="2">
    <source>
        <dbReference type="EMBL" id="EKX33746.1"/>
    </source>
</evidence>
<proteinExistence type="predicted"/>
<keyword evidence="1" id="KW-0472">Membrane</keyword>
<gene>
    <name evidence="2" type="ORF">GUITHDRAFT_120076</name>
</gene>
<dbReference type="EMBL" id="JH993131">
    <property type="protein sequence ID" value="EKX33746.1"/>
    <property type="molecule type" value="Genomic_DNA"/>
</dbReference>
<dbReference type="RefSeq" id="XP_005820726.1">
    <property type="nucleotide sequence ID" value="XM_005820669.1"/>
</dbReference>
<keyword evidence="1" id="KW-1133">Transmembrane helix</keyword>
<reference evidence="2 4" key="1">
    <citation type="journal article" date="2012" name="Nature">
        <title>Algal genomes reveal evolutionary mosaicism and the fate of nucleomorphs.</title>
        <authorList>
            <consortium name="DOE Joint Genome Institute"/>
            <person name="Curtis B.A."/>
            <person name="Tanifuji G."/>
            <person name="Burki F."/>
            <person name="Gruber A."/>
            <person name="Irimia M."/>
            <person name="Maruyama S."/>
            <person name="Arias M.C."/>
            <person name="Ball S.G."/>
            <person name="Gile G.H."/>
            <person name="Hirakawa Y."/>
            <person name="Hopkins J.F."/>
            <person name="Kuo A."/>
            <person name="Rensing S.A."/>
            <person name="Schmutz J."/>
            <person name="Symeonidi A."/>
            <person name="Elias M."/>
            <person name="Eveleigh R.J."/>
            <person name="Herman E.K."/>
            <person name="Klute M.J."/>
            <person name="Nakayama T."/>
            <person name="Obornik M."/>
            <person name="Reyes-Prieto A."/>
            <person name="Armbrust E.V."/>
            <person name="Aves S.J."/>
            <person name="Beiko R.G."/>
            <person name="Coutinho P."/>
            <person name="Dacks J.B."/>
            <person name="Durnford D.G."/>
            <person name="Fast N.M."/>
            <person name="Green B.R."/>
            <person name="Grisdale C.J."/>
            <person name="Hempel F."/>
            <person name="Henrissat B."/>
            <person name="Hoppner M.P."/>
            <person name="Ishida K."/>
            <person name="Kim E."/>
            <person name="Koreny L."/>
            <person name="Kroth P.G."/>
            <person name="Liu Y."/>
            <person name="Malik S.B."/>
            <person name="Maier U.G."/>
            <person name="McRose D."/>
            <person name="Mock T."/>
            <person name="Neilson J.A."/>
            <person name="Onodera N.T."/>
            <person name="Poole A.M."/>
            <person name="Pritham E.J."/>
            <person name="Richards T.A."/>
            <person name="Rocap G."/>
            <person name="Roy S.W."/>
            <person name="Sarai C."/>
            <person name="Schaack S."/>
            <person name="Shirato S."/>
            <person name="Slamovits C.H."/>
            <person name="Spencer D.F."/>
            <person name="Suzuki S."/>
            <person name="Worden A.Z."/>
            <person name="Zauner S."/>
            <person name="Barry K."/>
            <person name="Bell C."/>
            <person name="Bharti A.K."/>
            <person name="Crow J.A."/>
            <person name="Grimwood J."/>
            <person name="Kramer R."/>
            <person name="Lindquist E."/>
            <person name="Lucas S."/>
            <person name="Salamov A."/>
            <person name="McFadden G.I."/>
            <person name="Lane C.E."/>
            <person name="Keeling P.J."/>
            <person name="Gray M.W."/>
            <person name="Grigoriev I.V."/>
            <person name="Archibald J.M."/>
        </authorList>
    </citation>
    <scope>NUCLEOTIDE SEQUENCE</scope>
    <source>
        <strain evidence="2 4">CCMP2712</strain>
    </source>
</reference>
<name>L1IBY0_GUITC</name>
<organism evidence="2">
    <name type="scientific">Guillardia theta (strain CCMP2712)</name>
    <name type="common">Cryptophyte</name>
    <dbReference type="NCBI Taxonomy" id="905079"/>
    <lineage>
        <taxon>Eukaryota</taxon>
        <taxon>Cryptophyceae</taxon>
        <taxon>Pyrenomonadales</taxon>
        <taxon>Geminigeraceae</taxon>
        <taxon>Guillardia</taxon>
    </lineage>
</organism>
<accession>L1IBY0</accession>
<keyword evidence="4" id="KW-1185">Reference proteome</keyword>
<sequence length="343" mass="37707">MSPPLLLTLSSLLLDDPSLNPSFLLPIDPVDVSDPSFTSLDRCFSSSTLDIFNSFLIPGTPCTIPLPDLSLTDDPSLDVLLPLPDDTAPADACRGPQTSRWDAAARSKHSSACRGRSRLTAQDKADIVCLYYSAPVSPTGKRSMRQRDLSRMYGKSRAAISKVLRPEYARGVMTAGQGLMVRNRNEVLESIAEEERLKEEPMQSTWMEMMRRGPGEGGRDSTRRACEKQIDSSFVVLLAFIVYSVMLGTYNYYFCSFNKSSTPTTYGASMACAKLSEDQVVKRSPGLDQACFLQAIADDRAGVGVNDPHVVACVKDESRRLRCLMQSLAMERSVGALCPRLLH</sequence>
<feature type="transmembrane region" description="Helical" evidence="1">
    <location>
        <begin position="234"/>
        <end position="253"/>
    </location>
</feature>
<dbReference type="PaxDb" id="55529-EKX33746"/>
<dbReference type="Proteomes" id="UP000011087">
    <property type="component" value="Unassembled WGS sequence"/>
</dbReference>